<dbReference type="Gene3D" id="3.40.50.300">
    <property type="entry name" value="P-loop containing nucleotide triphosphate hydrolases"/>
    <property type="match status" value="1"/>
</dbReference>
<proteinExistence type="predicted"/>
<reference evidence="3 4" key="1">
    <citation type="submission" date="2018-01" db="EMBL/GenBank/DDBJ databases">
        <title>Comparison of the Chinese Bamboo Partridge and Red Junglefowl genome sequences highlights the importance of demography in genome evolution.</title>
        <authorList>
            <person name="Tiley G.P."/>
            <person name="Kimball R.T."/>
            <person name="Braun E.L."/>
            <person name="Burleigh J.G."/>
        </authorList>
    </citation>
    <scope>NUCLEOTIDE SEQUENCE [LARGE SCALE GENOMIC DNA]</scope>
    <source>
        <strain evidence="3">RTK389</strain>
        <tissue evidence="3">Blood</tissue>
    </source>
</reference>
<dbReference type="InterPro" id="IPR033756">
    <property type="entry name" value="YlxH/NBP35"/>
</dbReference>
<gene>
    <name evidence="3" type="ORF">CIB84_004066</name>
</gene>
<evidence type="ECO:0000313" key="3">
    <source>
        <dbReference type="EMBL" id="POI32182.1"/>
    </source>
</evidence>
<dbReference type="AlphaFoldDB" id="A0A2P4T748"/>
<keyword evidence="1" id="KW-0547">Nucleotide-binding</keyword>
<accession>A0A2P4T748</accession>
<dbReference type="EMBL" id="PPHD01006476">
    <property type="protein sequence ID" value="POI32182.1"/>
    <property type="molecule type" value="Genomic_DNA"/>
</dbReference>
<sequence>MRPLNYGIACMSMGFLIEETAPLVWRGLKVMSAVEKLLRQICAQLFNL</sequence>
<dbReference type="Pfam" id="PF10609">
    <property type="entry name" value="ParA"/>
    <property type="match status" value="1"/>
</dbReference>
<name>A0A2P4T748_BAMTH</name>
<protein>
    <submittedName>
        <fullName evidence="3">Uncharacterized protein</fullName>
    </submittedName>
</protein>
<keyword evidence="2" id="KW-0067">ATP-binding</keyword>
<dbReference type="Proteomes" id="UP000237246">
    <property type="component" value="Unassembled WGS sequence"/>
</dbReference>
<keyword evidence="4" id="KW-1185">Reference proteome</keyword>
<organism evidence="3 4">
    <name type="scientific">Bambusicola thoracicus</name>
    <name type="common">Chinese bamboo-partridge</name>
    <name type="synonym">Perdix thoracica</name>
    <dbReference type="NCBI Taxonomy" id="9083"/>
    <lineage>
        <taxon>Eukaryota</taxon>
        <taxon>Metazoa</taxon>
        <taxon>Chordata</taxon>
        <taxon>Craniata</taxon>
        <taxon>Vertebrata</taxon>
        <taxon>Euteleostomi</taxon>
        <taxon>Archelosauria</taxon>
        <taxon>Archosauria</taxon>
        <taxon>Dinosauria</taxon>
        <taxon>Saurischia</taxon>
        <taxon>Theropoda</taxon>
        <taxon>Coelurosauria</taxon>
        <taxon>Aves</taxon>
        <taxon>Neognathae</taxon>
        <taxon>Galloanserae</taxon>
        <taxon>Galliformes</taxon>
        <taxon>Phasianidae</taxon>
        <taxon>Perdicinae</taxon>
        <taxon>Bambusicola</taxon>
    </lineage>
</organism>
<dbReference type="OrthoDB" id="1741334at2759"/>
<evidence type="ECO:0000313" key="4">
    <source>
        <dbReference type="Proteomes" id="UP000237246"/>
    </source>
</evidence>
<comment type="caution">
    <text evidence="3">The sequence shown here is derived from an EMBL/GenBank/DDBJ whole genome shotgun (WGS) entry which is preliminary data.</text>
</comment>
<evidence type="ECO:0000256" key="1">
    <source>
        <dbReference type="ARBA" id="ARBA00022741"/>
    </source>
</evidence>
<dbReference type="InterPro" id="IPR027417">
    <property type="entry name" value="P-loop_NTPase"/>
</dbReference>
<evidence type="ECO:0000256" key="2">
    <source>
        <dbReference type="ARBA" id="ARBA00022840"/>
    </source>
</evidence>
<dbReference type="GO" id="GO:0005524">
    <property type="term" value="F:ATP binding"/>
    <property type="evidence" value="ECO:0007669"/>
    <property type="project" value="UniProtKB-KW"/>
</dbReference>